<dbReference type="AlphaFoldDB" id="A0A239TIP5"/>
<dbReference type="OrthoDB" id="2416978at2"/>
<evidence type="ECO:0000313" key="2">
    <source>
        <dbReference type="EMBL" id="GEP85784.1"/>
    </source>
</evidence>
<gene>
    <name evidence="2" type="ORF">SPI02_23690</name>
</gene>
<protein>
    <submittedName>
        <fullName evidence="2">Uncharacterized protein</fullName>
    </submittedName>
</protein>
<organism evidence="2 3">
    <name type="scientific">Staphylococcus piscifermentans</name>
    <dbReference type="NCBI Taxonomy" id="70258"/>
    <lineage>
        <taxon>Bacteria</taxon>
        <taxon>Bacillati</taxon>
        <taxon>Bacillota</taxon>
        <taxon>Bacilli</taxon>
        <taxon>Bacillales</taxon>
        <taxon>Staphylococcaceae</taxon>
        <taxon>Staphylococcus</taxon>
    </lineage>
</organism>
<evidence type="ECO:0000313" key="3">
    <source>
        <dbReference type="Proteomes" id="UP000321736"/>
    </source>
</evidence>
<accession>A0A239TIP5</accession>
<name>A0A239TIP5_9STAP</name>
<keyword evidence="3" id="KW-1185">Reference proteome</keyword>
<reference evidence="2 3" key="1">
    <citation type="submission" date="2019-07" db="EMBL/GenBank/DDBJ databases">
        <title>Whole genome shotgun sequence of Staphylococcus piscifermentans NBRC 109625.</title>
        <authorList>
            <person name="Hosoyama A."/>
            <person name="Uohara A."/>
            <person name="Ohji S."/>
            <person name="Ichikawa N."/>
        </authorList>
    </citation>
    <scope>NUCLEOTIDE SEQUENCE [LARGE SCALE GENOMIC DNA]</scope>
    <source>
        <strain evidence="2 3">NBRC 109625</strain>
    </source>
</reference>
<evidence type="ECO:0000256" key="1">
    <source>
        <dbReference type="SAM" id="MobiDB-lite"/>
    </source>
</evidence>
<sequence>MYQFPVGINGNKLQLLAAIEAFNKDKDFTHSHSGDVPEAQVYREFAAHISSTEKQLIESLITLETNTPALPKTQAQEMDYLITTNYLFPIDKDSYYIDVDFLNKYNQYVLDGAYQPLTPLDSEEKEMLADMYFTEEARKRYEHLYLADYLSNFYVKDLKEICRIFKIKGFSKGNGDYLINLIQDKFMEDPFELFKHLSPDAIGLIAYFMIEDRNTIPYDEMGDLDLEVFMIGKDMAAQILYMPVDVFEYLQEYFAFKGIDPLDLIPPEEREMYEELMQMKKLQAMTDQTPENVDEAIAAFAEAGQDEEMREMIAELIGFDEDDDNDQVGQVIAQIMDGKIKSEEDLEKLFSQFEEEKEEAEETPKNSNSNNNVIDFNQYRK</sequence>
<feature type="region of interest" description="Disordered" evidence="1">
    <location>
        <begin position="350"/>
        <end position="381"/>
    </location>
</feature>
<dbReference type="EMBL" id="BKAR01000049">
    <property type="protein sequence ID" value="GEP85784.1"/>
    <property type="molecule type" value="Genomic_DNA"/>
</dbReference>
<dbReference type="Proteomes" id="UP000321736">
    <property type="component" value="Unassembled WGS sequence"/>
</dbReference>
<comment type="caution">
    <text evidence="2">The sequence shown here is derived from an EMBL/GenBank/DDBJ whole genome shotgun (WGS) entry which is preliminary data.</text>
</comment>
<proteinExistence type="predicted"/>
<dbReference type="RefSeq" id="WP_095103076.1">
    <property type="nucleotide sequence ID" value="NZ_BKAR01000049.1"/>
</dbReference>